<proteinExistence type="inferred from homology"/>
<evidence type="ECO:0000256" key="11">
    <source>
        <dbReference type="SAM" id="MobiDB-lite"/>
    </source>
</evidence>
<evidence type="ECO:0008006" key="16">
    <source>
        <dbReference type="Google" id="ProtNLM"/>
    </source>
</evidence>
<dbReference type="FunFam" id="1.10.510.10:FF:000861">
    <property type="entry name" value="Serine/threonine-protein kinase RAD53"/>
    <property type="match status" value="1"/>
</dbReference>
<evidence type="ECO:0000256" key="7">
    <source>
        <dbReference type="PIRSR" id="PIRSR630616-1"/>
    </source>
</evidence>
<keyword evidence="4 8" id="KW-0547">Nucleotide-binding</keyword>
<dbReference type="GO" id="GO:0005524">
    <property type="term" value="F:ATP binding"/>
    <property type="evidence" value="ECO:0007669"/>
    <property type="project" value="UniProtKB-UniRule"/>
</dbReference>
<dbReference type="PROSITE" id="PS00107">
    <property type="entry name" value="PROTEIN_KINASE_ATP"/>
    <property type="match status" value="1"/>
</dbReference>
<dbReference type="FunFam" id="3.30.200.20:FF:000470">
    <property type="entry name" value="Serine/threonine-protein kinase RAD53"/>
    <property type="match status" value="1"/>
</dbReference>
<dbReference type="InterPro" id="IPR000253">
    <property type="entry name" value="FHA_dom"/>
</dbReference>
<evidence type="ECO:0000256" key="6">
    <source>
        <dbReference type="ARBA" id="ARBA00022840"/>
    </source>
</evidence>
<evidence type="ECO:0000256" key="10">
    <source>
        <dbReference type="PROSITE-ProRule" id="PRU10141"/>
    </source>
</evidence>
<dbReference type="InterPro" id="IPR017441">
    <property type="entry name" value="Protein_kinase_ATP_BS"/>
</dbReference>
<evidence type="ECO:0000256" key="4">
    <source>
        <dbReference type="ARBA" id="ARBA00022741"/>
    </source>
</evidence>
<feature type="compositionally biased region" description="Basic and acidic residues" evidence="11">
    <location>
        <begin position="793"/>
        <end position="827"/>
    </location>
</feature>
<evidence type="ECO:0000256" key="8">
    <source>
        <dbReference type="PIRSR" id="PIRSR630616-2"/>
    </source>
</evidence>
<feature type="domain" description="FHA" evidence="12">
    <location>
        <begin position="94"/>
        <end position="149"/>
    </location>
</feature>
<evidence type="ECO:0000259" key="12">
    <source>
        <dbReference type="PROSITE" id="PS50006"/>
    </source>
</evidence>
<dbReference type="Proteomes" id="UP000243515">
    <property type="component" value="Unassembled WGS sequence"/>
</dbReference>
<dbReference type="PANTHER" id="PTHR24350">
    <property type="entry name" value="SERINE/THREONINE-PROTEIN KINASE IAL-RELATED"/>
    <property type="match status" value="1"/>
</dbReference>
<dbReference type="InterPro" id="IPR011009">
    <property type="entry name" value="Kinase-like_dom_sf"/>
</dbReference>
<dbReference type="OrthoDB" id="504170at2759"/>
<evidence type="ECO:0000256" key="9">
    <source>
        <dbReference type="PIRSR" id="PIRSR630616-3"/>
    </source>
</evidence>
<dbReference type="Gene3D" id="1.10.510.10">
    <property type="entry name" value="Transferase(Phosphotransferase) domain 1"/>
    <property type="match status" value="1"/>
</dbReference>
<keyword evidence="2" id="KW-0723">Serine/threonine-protein kinase</keyword>
<comment type="caution">
    <text evidence="14">The sequence shown here is derived from an EMBL/GenBank/DDBJ whole genome shotgun (WGS) entry which is preliminary data.</text>
</comment>
<evidence type="ECO:0000313" key="15">
    <source>
        <dbReference type="Proteomes" id="UP000243515"/>
    </source>
</evidence>
<dbReference type="InterPro" id="IPR008271">
    <property type="entry name" value="Ser/Thr_kinase_AS"/>
</dbReference>
<evidence type="ECO:0000313" key="14">
    <source>
        <dbReference type="EMBL" id="OXV07869.1"/>
    </source>
</evidence>
<feature type="binding site" evidence="8">
    <location>
        <begin position="376"/>
        <end position="377"/>
    </location>
    <ligand>
        <name>ATP</name>
        <dbReference type="ChEBI" id="CHEBI:30616"/>
    </ligand>
</feature>
<evidence type="ECO:0000256" key="1">
    <source>
        <dbReference type="ARBA" id="ARBA00005575"/>
    </source>
</evidence>
<feature type="cross-link" description="Glycyl lysine isopeptide (Lys-Gly) (interchain with G-Cter in SUMO2)" evidence="9">
    <location>
        <position position="374"/>
    </location>
</feature>
<dbReference type="InterPro" id="IPR008984">
    <property type="entry name" value="SMAD_FHA_dom_sf"/>
</dbReference>
<reference evidence="14 15" key="1">
    <citation type="journal article" date="2015" name="Environ. Microbiol.">
        <title>Metagenome sequence of Elaphomyces granulatus from sporocarp tissue reveals Ascomycota ectomycorrhizal fingerprints of genome expansion and a Proteobacteria-rich microbiome.</title>
        <authorList>
            <person name="Quandt C.A."/>
            <person name="Kohler A."/>
            <person name="Hesse C.N."/>
            <person name="Sharpton T.J."/>
            <person name="Martin F."/>
            <person name="Spatafora J.W."/>
        </authorList>
    </citation>
    <scope>NUCLEOTIDE SEQUENCE [LARGE SCALE GENOMIC DNA]</scope>
    <source>
        <strain evidence="14 15">OSC145934</strain>
    </source>
</reference>
<feature type="region of interest" description="Disordered" evidence="11">
    <location>
        <begin position="574"/>
        <end position="601"/>
    </location>
</feature>
<evidence type="ECO:0000256" key="2">
    <source>
        <dbReference type="ARBA" id="ARBA00022527"/>
    </source>
</evidence>
<keyword evidence="6 8" id="KW-0067">ATP-binding</keyword>
<dbReference type="PROSITE" id="PS00108">
    <property type="entry name" value="PROTEIN_KINASE_ST"/>
    <property type="match status" value="1"/>
</dbReference>
<organism evidence="14 15">
    <name type="scientific">Elaphomyces granulatus</name>
    <dbReference type="NCBI Taxonomy" id="519963"/>
    <lineage>
        <taxon>Eukaryota</taxon>
        <taxon>Fungi</taxon>
        <taxon>Dikarya</taxon>
        <taxon>Ascomycota</taxon>
        <taxon>Pezizomycotina</taxon>
        <taxon>Eurotiomycetes</taxon>
        <taxon>Eurotiomycetidae</taxon>
        <taxon>Eurotiales</taxon>
        <taxon>Elaphomycetaceae</taxon>
        <taxon>Elaphomyces</taxon>
    </lineage>
</organism>
<dbReference type="Gene3D" id="3.30.200.20">
    <property type="entry name" value="Phosphorylase Kinase, domain 1"/>
    <property type="match status" value="1"/>
</dbReference>
<name>A0A232LUR4_9EURO</name>
<feature type="compositionally biased region" description="Polar residues" evidence="11">
    <location>
        <begin position="731"/>
        <end position="753"/>
    </location>
</feature>
<gene>
    <name evidence="14" type="ORF">Egran_04367</name>
</gene>
<dbReference type="PROSITE" id="PS50006">
    <property type="entry name" value="FHA_DOMAIN"/>
    <property type="match status" value="1"/>
</dbReference>
<dbReference type="InterPro" id="IPR000719">
    <property type="entry name" value="Prot_kinase_dom"/>
</dbReference>
<dbReference type="Pfam" id="PF00498">
    <property type="entry name" value="FHA"/>
    <property type="match status" value="1"/>
</dbReference>
<dbReference type="Gene3D" id="2.60.200.20">
    <property type="match status" value="1"/>
</dbReference>
<accession>A0A232LUR4</accession>
<dbReference type="GO" id="GO:0004674">
    <property type="term" value="F:protein serine/threonine kinase activity"/>
    <property type="evidence" value="ECO:0007669"/>
    <property type="project" value="UniProtKB-KW"/>
</dbReference>
<feature type="region of interest" description="Disordered" evidence="11">
    <location>
        <begin position="708"/>
        <end position="827"/>
    </location>
</feature>
<dbReference type="EMBL" id="NPHW01004478">
    <property type="protein sequence ID" value="OXV07869.1"/>
    <property type="molecule type" value="Genomic_DNA"/>
</dbReference>
<comment type="similarity">
    <text evidence="1">Belongs to the protein kinase superfamily. CAMK Ser/Thr protein kinase family. CHEK2 subfamily.</text>
</comment>
<evidence type="ECO:0000256" key="5">
    <source>
        <dbReference type="ARBA" id="ARBA00022777"/>
    </source>
</evidence>
<feature type="compositionally biased region" description="Basic and acidic residues" evidence="11">
    <location>
        <begin position="1036"/>
        <end position="1048"/>
    </location>
</feature>
<evidence type="ECO:0000256" key="3">
    <source>
        <dbReference type="ARBA" id="ARBA00022679"/>
    </source>
</evidence>
<sequence>MEATQDTQESTQPYQDPRRTGLTNSGLEDYDVSDIICILHPNSLPAHDAVAATARIGLQHILQRGEPEYGASDATARDIALRLSASVRDLNMGFCFGRYTTRCDVLLSPEGGSTPRISNIHFRIYLTLDGILMLQDTSTNGTIVDNCRLQRDQQQKSRMLTNGSLIRIISSTEPHEEVRFIVRIPTREGSMVAYTQNLYNYFQRVEMHGARRRPKPHGLPPRPSGVPQVLPWTMTNPYGMHWSGGSVYNVTGQIGKGAFATVYKLATKQHGVVYAAKELDKRCFMKNGVVDQKVDNELKIMSSLRHPNIVQYEDYHEHDRWIYIIMEYVPCGELSSYLQTHGKMPEDMVKSLARQMLHALQYLHKRKITHRDIKPENILIASLDPLRVKLSDFGLSKVAQEETFLKTFCGTLLYCAPEVYPEYENYRKGEVRKRRRLGDPPLKTSPYGQSVDMWSLGALLFHILCGVPPYPVHQEARGTQMLRTIMTTDIDFTLLREVNVSEQGIDFLSKLLNRDPGSRPDERQCFKHPWIADVRDVDVYSDADDDDGFSDEQAKLVIIEETAEDVLDASRLSIQERGDAKEEQDREPDSSEYRPKRQRLDEIEIRYPSLPNLDSFADANPHHPPMNRERLFGEVTESVLQSSGVLGDFDGDAWKFLQVPSFDSLNSSSGESMDDGQYLAITSSPPANTMGGSAASLLGAETLVRRLKMSSSDADPSSARASPAADEQETPRSPGQKQMTPANEGLSETNQDAANAHEMTPKVTRLSRQDDPPLPDTSSECSRDPQDTIYHGSDARARSSHDLDDEPTVRVDTRTGKELKTPYRSLPDDLKEASPVMLNARALATLEFTRPRHVLGKLTTLPGSIFDLTIRLENRMTSWGRGPQATISHPEPMDTRIPVYALEVTFWTPGIESRIDSGDDWMTIPDVMAILSTKTRRCIWVNDVELRRGPNRDSSRDGFYFGKLYTGDIITVYQHYDLYLKFRCEFYHGVSARHRPGSEKGFLVQEAPSSKIPPKEDQPHKLDRSEGRKRRKGKGKGGDREAEAQLLA</sequence>
<dbReference type="InterPro" id="IPR030616">
    <property type="entry name" value="Aur-like"/>
</dbReference>
<dbReference type="Pfam" id="PF00069">
    <property type="entry name" value="Pkinase"/>
    <property type="match status" value="1"/>
</dbReference>
<dbReference type="AlphaFoldDB" id="A0A232LUR4"/>
<evidence type="ECO:0000259" key="13">
    <source>
        <dbReference type="PROSITE" id="PS50011"/>
    </source>
</evidence>
<keyword evidence="3" id="KW-0808">Transferase</keyword>
<feature type="binding site" evidence="8">
    <location>
        <position position="392"/>
    </location>
    <ligand>
        <name>ATP</name>
        <dbReference type="ChEBI" id="CHEBI:30616"/>
    </ligand>
</feature>
<dbReference type="SUPFAM" id="SSF49879">
    <property type="entry name" value="SMAD/FHA domain"/>
    <property type="match status" value="1"/>
</dbReference>
<keyword evidence="15" id="KW-1185">Reference proteome</keyword>
<feature type="domain" description="Protein kinase" evidence="13">
    <location>
        <begin position="248"/>
        <end position="531"/>
    </location>
</feature>
<feature type="region of interest" description="Disordered" evidence="11">
    <location>
        <begin position="1"/>
        <end position="23"/>
    </location>
</feature>
<dbReference type="SMART" id="SM00220">
    <property type="entry name" value="S_TKc"/>
    <property type="match status" value="1"/>
</dbReference>
<feature type="compositionally biased region" description="Basic and acidic residues" evidence="11">
    <location>
        <begin position="1013"/>
        <end position="1026"/>
    </location>
</feature>
<feature type="active site" description="Proton acceptor" evidence="7">
    <location>
        <position position="372"/>
    </location>
</feature>
<dbReference type="SMART" id="SM00240">
    <property type="entry name" value="FHA"/>
    <property type="match status" value="1"/>
</dbReference>
<feature type="compositionally biased region" description="Polar residues" evidence="11">
    <location>
        <begin position="1"/>
        <end position="14"/>
    </location>
</feature>
<dbReference type="SUPFAM" id="SSF56112">
    <property type="entry name" value="Protein kinase-like (PK-like)"/>
    <property type="match status" value="1"/>
</dbReference>
<feature type="binding site" evidence="8 10">
    <location>
        <position position="277"/>
    </location>
    <ligand>
        <name>ATP</name>
        <dbReference type="ChEBI" id="CHEBI:30616"/>
    </ligand>
</feature>
<keyword evidence="5" id="KW-0418">Kinase</keyword>
<dbReference type="PROSITE" id="PS50011">
    <property type="entry name" value="PROTEIN_KINASE_DOM"/>
    <property type="match status" value="1"/>
</dbReference>
<protein>
    <recommendedName>
        <fullName evidence="16">Protein kinase domain-containing protein</fullName>
    </recommendedName>
</protein>
<feature type="compositionally biased region" description="Low complexity" evidence="11">
    <location>
        <begin position="710"/>
        <end position="725"/>
    </location>
</feature>
<feature type="region of interest" description="Disordered" evidence="11">
    <location>
        <begin position="999"/>
        <end position="1048"/>
    </location>
</feature>